<evidence type="ECO:0000313" key="2">
    <source>
        <dbReference type="Proteomes" id="UP000321424"/>
    </source>
</evidence>
<name>A0A511MRX5_9NOCA</name>
<sequence>MGGSAMSTHEPLHDPANLLAELDAIIREQEQLRQRASALRARYKAMQPQASRFDFYPAPAGERQFGSVNIEATASRLDYATRDSGVATWLDAARETAALVREYPQQERAAGQIERCESVYGPGASGFYGAGDCAEIRCGAAVPVSSEFARARTRELADRSRVDRGRSR</sequence>
<comment type="caution">
    <text evidence="1">The sequence shown here is derived from an EMBL/GenBank/DDBJ whole genome shotgun (WGS) entry which is preliminary data.</text>
</comment>
<accession>A0A511MRX5</accession>
<protein>
    <submittedName>
        <fullName evidence="1">Uncharacterized protein</fullName>
    </submittedName>
</protein>
<evidence type="ECO:0000313" key="1">
    <source>
        <dbReference type="EMBL" id="GEM43330.1"/>
    </source>
</evidence>
<proteinExistence type="predicted"/>
<dbReference type="AlphaFoldDB" id="A0A511MRX5"/>
<reference evidence="1 2" key="1">
    <citation type="submission" date="2019-07" db="EMBL/GenBank/DDBJ databases">
        <title>Whole genome shotgun sequence of Nocardia ninae NBRC 108245.</title>
        <authorList>
            <person name="Hosoyama A."/>
            <person name="Uohara A."/>
            <person name="Ohji S."/>
            <person name="Ichikawa N."/>
        </authorList>
    </citation>
    <scope>NUCLEOTIDE SEQUENCE [LARGE SCALE GENOMIC DNA]</scope>
    <source>
        <strain evidence="1 2">NBRC 108245</strain>
    </source>
</reference>
<organism evidence="1 2">
    <name type="scientific">Nocardia ninae NBRC 108245</name>
    <dbReference type="NCBI Taxonomy" id="1210091"/>
    <lineage>
        <taxon>Bacteria</taxon>
        <taxon>Bacillati</taxon>
        <taxon>Actinomycetota</taxon>
        <taxon>Actinomycetes</taxon>
        <taxon>Mycobacteriales</taxon>
        <taxon>Nocardiaceae</taxon>
        <taxon>Nocardia</taxon>
    </lineage>
</organism>
<dbReference type="EMBL" id="BJXA01000094">
    <property type="protein sequence ID" value="GEM43330.1"/>
    <property type="molecule type" value="Genomic_DNA"/>
</dbReference>
<gene>
    <name evidence="1" type="ORF">NN4_78490</name>
</gene>
<keyword evidence="2" id="KW-1185">Reference proteome</keyword>
<dbReference type="Proteomes" id="UP000321424">
    <property type="component" value="Unassembled WGS sequence"/>
</dbReference>